<reference evidence="1 2" key="1">
    <citation type="journal article" date="2013" name="PLoS ONE">
        <title>Lactobacillus paracasei comparative genomics: towards species pan-genome definition and exploitation of diversity.</title>
        <authorList>
            <person name="Smokvina T."/>
            <person name="Wels M."/>
            <person name="Polka J."/>
            <person name="Chervaux C."/>
            <person name="Brisse S."/>
            <person name="Boekhorst J."/>
            <person name="van Hylckama Vlieg J.E."/>
            <person name="Siezen R.J."/>
        </authorList>
    </citation>
    <scope>NUCLEOTIDE SEQUENCE [LARGE SCALE GENOMIC DNA]</scope>
    <source>
        <strain evidence="1 2">Lpp225</strain>
    </source>
</reference>
<evidence type="ECO:0000313" key="2">
    <source>
        <dbReference type="Proteomes" id="UP000014270"/>
    </source>
</evidence>
<dbReference type="PATRIC" id="fig|1256225.3.peg.2558"/>
<sequence>MLPNTTILGLAWSQSVAAFPCVFAWRLRQFSNLAFTYIHLKTIFIA</sequence>
<dbReference type="AlphaFoldDB" id="S2N6S7"/>
<comment type="caution">
    <text evidence="1">The sequence shown here is derived from an EMBL/GenBank/DDBJ whole genome shotgun (WGS) entry which is preliminary data.</text>
</comment>
<organism evidence="1 2">
    <name type="scientific">Lacticaseibacillus paracasei subsp. paracasei Lpp225</name>
    <dbReference type="NCBI Taxonomy" id="1256225"/>
    <lineage>
        <taxon>Bacteria</taxon>
        <taxon>Bacillati</taxon>
        <taxon>Bacillota</taxon>
        <taxon>Bacilli</taxon>
        <taxon>Lactobacillales</taxon>
        <taxon>Lactobacillaceae</taxon>
        <taxon>Lacticaseibacillus</taxon>
    </lineage>
</organism>
<protein>
    <submittedName>
        <fullName evidence="1">Uncharacterized protein</fullName>
    </submittedName>
</protein>
<gene>
    <name evidence="1" type="ORF">Lpp225_2476</name>
</gene>
<name>S2N6S7_LACPA</name>
<dbReference type="Proteomes" id="UP000014270">
    <property type="component" value="Unassembled WGS sequence"/>
</dbReference>
<dbReference type="EMBL" id="ANMM01000022">
    <property type="protein sequence ID" value="EPC36492.1"/>
    <property type="molecule type" value="Genomic_DNA"/>
</dbReference>
<proteinExistence type="predicted"/>
<accession>S2N6S7</accession>
<evidence type="ECO:0000313" key="1">
    <source>
        <dbReference type="EMBL" id="EPC36492.1"/>
    </source>
</evidence>